<keyword evidence="2" id="KW-1185">Reference proteome</keyword>
<organism evidence="1 2">
    <name type="scientific">Roseateles asaccharophilus</name>
    <dbReference type="NCBI Taxonomy" id="582607"/>
    <lineage>
        <taxon>Bacteria</taxon>
        <taxon>Pseudomonadati</taxon>
        <taxon>Pseudomonadota</taxon>
        <taxon>Betaproteobacteria</taxon>
        <taxon>Burkholderiales</taxon>
        <taxon>Sphaerotilaceae</taxon>
        <taxon>Roseateles</taxon>
    </lineage>
</organism>
<dbReference type="SUPFAM" id="SSF49373">
    <property type="entry name" value="Invasin/intimin cell-adhesion fragments"/>
    <property type="match status" value="1"/>
</dbReference>
<dbReference type="Gene3D" id="2.60.40.1120">
    <property type="entry name" value="Carboxypeptidase-like, regulatory domain"/>
    <property type="match status" value="1"/>
</dbReference>
<evidence type="ECO:0008006" key="3">
    <source>
        <dbReference type="Google" id="ProtNLM"/>
    </source>
</evidence>
<accession>A0A4R6NCB4</accession>
<dbReference type="SUPFAM" id="SSF49464">
    <property type="entry name" value="Carboxypeptidase regulatory domain-like"/>
    <property type="match status" value="1"/>
</dbReference>
<proteinExistence type="predicted"/>
<gene>
    <name evidence="1" type="ORF">DFR39_101776</name>
</gene>
<dbReference type="RefSeq" id="WP_133602194.1">
    <property type="nucleotide sequence ID" value="NZ_JAUFPJ010000001.1"/>
</dbReference>
<comment type="caution">
    <text evidence="1">The sequence shown here is derived from an EMBL/GenBank/DDBJ whole genome shotgun (WGS) entry which is preliminary data.</text>
</comment>
<dbReference type="EMBL" id="SNXE01000001">
    <property type="protein sequence ID" value="TDP13301.1"/>
    <property type="molecule type" value="Genomic_DNA"/>
</dbReference>
<evidence type="ECO:0000313" key="1">
    <source>
        <dbReference type="EMBL" id="TDP13301.1"/>
    </source>
</evidence>
<protein>
    <recommendedName>
        <fullName evidence="3">Carboxypeptidase family protein</fullName>
    </recommendedName>
</protein>
<reference evidence="1 2" key="1">
    <citation type="submission" date="2019-03" db="EMBL/GenBank/DDBJ databases">
        <title>Genomic Encyclopedia of Type Strains, Phase IV (KMG-IV): sequencing the most valuable type-strain genomes for metagenomic binning, comparative biology and taxonomic classification.</title>
        <authorList>
            <person name="Goeker M."/>
        </authorList>
    </citation>
    <scope>NUCLEOTIDE SEQUENCE [LARGE SCALE GENOMIC DNA]</scope>
    <source>
        <strain evidence="1 2">DSM 25082</strain>
    </source>
</reference>
<dbReference type="Gene3D" id="2.60.40.10">
    <property type="entry name" value="Immunoglobulins"/>
    <property type="match status" value="2"/>
</dbReference>
<dbReference type="InterPro" id="IPR008964">
    <property type="entry name" value="Invasin/intimin_cell_adhesion"/>
</dbReference>
<dbReference type="OrthoDB" id="6275896at2"/>
<dbReference type="AlphaFoldDB" id="A0A4R6NCB4"/>
<dbReference type="Proteomes" id="UP000295357">
    <property type="component" value="Unassembled WGS sequence"/>
</dbReference>
<dbReference type="InterPro" id="IPR008969">
    <property type="entry name" value="CarboxyPept-like_regulatory"/>
</dbReference>
<evidence type="ECO:0000313" key="2">
    <source>
        <dbReference type="Proteomes" id="UP000295357"/>
    </source>
</evidence>
<dbReference type="InterPro" id="IPR013783">
    <property type="entry name" value="Ig-like_fold"/>
</dbReference>
<name>A0A4R6NCB4_9BURK</name>
<sequence length="897" mass="94110">MQTAVATDAKGRVGSAAISVSVDQTAPILNVESPRGGQITRAAWVDVRGMVNDAVEAMFGAPEPQVYISVNDQAEREAVVADRYFLLGRVALSEGLNRIKVRAIDHLGNERAQTLDVHRADTGLAGLLIVDGHHQTGPGRKELPKPLTVLALDKDGEPVKDQQIEFVVERGTGSLSPNTGQSASGDANYTARAISVRTNAQGRAAAWFTAGKQSGPGANLVRAIAPMLGGEAVLFIANTQRGVPARITADLGLNQIAETDAQAMEILSAVVRDGGNNYLPNVKVEFRVTEGAAFFADTPGAAAAPDGQSIVVTTDKNGVVGVRPHIGSEPGIVRISARAATGDAPSFDGPAASVGGASFVIRAKKASDGPATFGGFIYSDKGAPIEGVKVSIGRTPLLATSDDKGYFEIGNVPPGRIDLFIDGRAVNPSNDPAKPQWPSLHFEAYVVRGQKNELAHAIYLPALLVSEAKVVGGAEDVVLTIPGLEGFQMKVKANSVTFPDGSRTGTLVVSPVTADKLPMAPPAGGAQFGVPAWTIQPAGTRFDPPIEVQMPNSTLEEPGDNLPVVQWDHDLGQYVPMGRATVSSDGAWLLTDAGSGVTKAGWGGLCRYDDCKTAATKCPECQKFENRGSPPCPTCVPDPAQENKMCQDSPCKTCQGGNCKADKRKDGQRDTRFDVNVINVSFEPKLKELYKGSIASWLGKMGGAELSVKGKIAGSLRESHICCSKREGALSTNINIGGDIEIEFKWNWLKAPGLSHLAKAGGVDELGAFTKIKAYFGTAGTGGELIWDECERKGAGSISYGGGVTVALLDATIKGTAPINGKEVPLEFTALSFGGGGGSSTTASPISKRALRELGDWYWNAFFKIGEYKLGDFKFTLVNVTLSDKGTVSGISSLGNL</sequence>